<organism evidence="5">
    <name type="scientific">freshwater metagenome</name>
    <dbReference type="NCBI Taxonomy" id="449393"/>
    <lineage>
        <taxon>unclassified sequences</taxon>
        <taxon>metagenomes</taxon>
        <taxon>ecological metagenomes</taxon>
    </lineage>
</organism>
<dbReference type="PROSITE" id="PS51677">
    <property type="entry name" value="NODB"/>
    <property type="match status" value="1"/>
</dbReference>
<feature type="compositionally biased region" description="Low complexity" evidence="3">
    <location>
        <begin position="24"/>
        <end position="64"/>
    </location>
</feature>
<evidence type="ECO:0000256" key="2">
    <source>
        <dbReference type="ARBA" id="ARBA00022801"/>
    </source>
</evidence>
<evidence type="ECO:0000256" key="1">
    <source>
        <dbReference type="ARBA" id="ARBA00022723"/>
    </source>
</evidence>
<sequence length="278" mass="29001">MALDRRQFMLGLLGAGLGMGAASCSSASRGSLAASTDPTDSSDATSSRATGTGASSATTSASPATSPPTSPPTAPPPLGPARYVSRGTTVSKRIALTFHTEGTTAQVTRLLDMAKTLEVPLTMLIVGEWLDQNRDLGRRIADAGHDCGNHTYSHLSLPDQKRDVVANEIARCAELLRKVTGTGGKWFRPSGSNSTTALINEEAGKAGYPVVLGFDTDPLDYQDPGSATVRSRVASNIQAGSIVSLHAQHQGTIDVFESMVAAIRDKGFMLVRASDLVS</sequence>
<keyword evidence="1" id="KW-0479">Metal-binding</keyword>
<dbReference type="PROSITE" id="PS51318">
    <property type="entry name" value="TAT"/>
    <property type="match status" value="1"/>
</dbReference>
<dbReference type="InterPro" id="IPR011330">
    <property type="entry name" value="Glyco_hydro/deAcase_b/a-brl"/>
</dbReference>
<feature type="domain" description="NodB homology" evidence="4">
    <location>
        <begin position="92"/>
        <end position="271"/>
    </location>
</feature>
<dbReference type="SUPFAM" id="SSF88713">
    <property type="entry name" value="Glycoside hydrolase/deacetylase"/>
    <property type="match status" value="1"/>
</dbReference>
<evidence type="ECO:0000259" key="4">
    <source>
        <dbReference type="PROSITE" id="PS51677"/>
    </source>
</evidence>
<dbReference type="PROSITE" id="PS51257">
    <property type="entry name" value="PROKAR_LIPOPROTEIN"/>
    <property type="match status" value="1"/>
</dbReference>
<accession>A0A6J6VCC4</accession>
<feature type="region of interest" description="Disordered" evidence="3">
    <location>
        <begin position="24"/>
        <end position="84"/>
    </location>
</feature>
<reference evidence="5" key="1">
    <citation type="submission" date="2020-05" db="EMBL/GenBank/DDBJ databases">
        <authorList>
            <person name="Chiriac C."/>
            <person name="Salcher M."/>
            <person name="Ghai R."/>
            <person name="Kavagutti S V."/>
        </authorList>
    </citation>
    <scope>NUCLEOTIDE SEQUENCE</scope>
</reference>
<protein>
    <submittedName>
        <fullName evidence="5">Unannotated protein</fullName>
    </submittedName>
</protein>
<dbReference type="GO" id="GO:0016020">
    <property type="term" value="C:membrane"/>
    <property type="evidence" value="ECO:0007669"/>
    <property type="project" value="TreeGrafter"/>
</dbReference>
<dbReference type="EMBL" id="CAEZYR010000164">
    <property type="protein sequence ID" value="CAB4768553.1"/>
    <property type="molecule type" value="Genomic_DNA"/>
</dbReference>
<dbReference type="CDD" id="cd10917">
    <property type="entry name" value="CE4_NodB_like_6s_7s"/>
    <property type="match status" value="1"/>
</dbReference>
<keyword evidence="2" id="KW-0378">Hydrolase</keyword>
<feature type="compositionally biased region" description="Pro residues" evidence="3">
    <location>
        <begin position="65"/>
        <end position="79"/>
    </location>
</feature>
<name>A0A6J6VCC4_9ZZZZ</name>
<dbReference type="AlphaFoldDB" id="A0A6J6VCC4"/>
<dbReference type="PANTHER" id="PTHR10587:SF133">
    <property type="entry name" value="CHITIN DEACETYLASE 1-RELATED"/>
    <property type="match status" value="1"/>
</dbReference>
<dbReference type="InterPro" id="IPR050248">
    <property type="entry name" value="Polysacc_deacetylase_ArnD"/>
</dbReference>
<dbReference type="GO" id="GO:0005975">
    <property type="term" value="P:carbohydrate metabolic process"/>
    <property type="evidence" value="ECO:0007669"/>
    <property type="project" value="InterPro"/>
</dbReference>
<evidence type="ECO:0000256" key="3">
    <source>
        <dbReference type="SAM" id="MobiDB-lite"/>
    </source>
</evidence>
<dbReference type="GO" id="GO:0046872">
    <property type="term" value="F:metal ion binding"/>
    <property type="evidence" value="ECO:0007669"/>
    <property type="project" value="UniProtKB-KW"/>
</dbReference>
<dbReference type="Gene3D" id="3.20.20.370">
    <property type="entry name" value="Glycoside hydrolase/deacetylase"/>
    <property type="match status" value="1"/>
</dbReference>
<gene>
    <name evidence="5" type="ORF">UFOPK2754_02967</name>
</gene>
<evidence type="ECO:0000313" key="5">
    <source>
        <dbReference type="EMBL" id="CAB4768553.1"/>
    </source>
</evidence>
<dbReference type="Pfam" id="PF01522">
    <property type="entry name" value="Polysacc_deac_1"/>
    <property type="match status" value="1"/>
</dbReference>
<dbReference type="PANTHER" id="PTHR10587">
    <property type="entry name" value="GLYCOSYL TRANSFERASE-RELATED"/>
    <property type="match status" value="1"/>
</dbReference>
<dbReference type="GO" id="GO:0016810">
    <property type="term" value="F:hydrolase activity, acting on carbon-nitrogen (but not peptide) bonds"/>
    <property type="evidence" value="ECO:0007669"/>
    <property type="project" value="InterPro"/>
</dbReference>
<dbReference type="InterPro" id="IPR006311">
    <property type="entry name" value="TAT_signal"/>
</dbReference>
<dbReference type="InterPro" id="IPR002509">
    <property type="entry name" value="NODB_dom"/>
</dbReference>
<proteinExistence type="predicted"/>